<sequence length="121" mass="13448">MFEATMEKMGLNSKNRLTTFFVVIFIAFPIVFTVTMKLRNSSFTILEGKSENKVLEGEIGQKNITFELLNGKLNVTKNGSRRVQNVTHENSEMLQGKIESGTDPIEGRTTCGKIVASEEGT</sequence>
<dbReference type="AlphaFoldDB" id="A0A6A4R362"/>
<comment type="caution">
    <text evidence="1">The sequence shown here is derived from an EMBL/GenBank/DDBJ whole genome shotgun (WGS) entry which is preliminary data.</text>
</comment>
<name>A0A6A4R362_LUPAL</name>
<dbReference type="Proteomes" id="UP000447434">
    <property type="component" value="Chromosome 1"/>
</dbReference>
<dbReference type="EMBL" id="WOCE01000001">
    <property type="protein sequence ID" value="KAE9621278.1"/>
    <property type="molecule type" value="Genomic_DNA"/>
</dbReference>
<evidence type="ECO:0000313" key="2">
    <source>
        <dbReference type="Proteomes" id="UP000447434"/>
    </source>
</evidence>
<evidence type="ECO:0000313" key="1">
    <source>
        <dbReference type="EMBL" id="KAE9621278.1"/>
    </source>
</evidence>
<reference evidence="2" key="1">
    <citation type="journal article" date="2020" name="Nat. Commun.">
        <title>Genome sequence of the cluster root forming white lupin.</title>
        <authorList>
            <person name="Hufnagel B."/>
            <person name="Marques A."/>
            <person name="Soriano A."/>
            <person name="Marques L."/>
            <person name="Divol F."/>
            <person name="Doumas P."/>
            <person name="Sallet E."/>
            <person name="Mancinotti D."/>
            <person name="Carrere S."/>
            <person name="Marande W."/>
            <person name="Arribat S."/>
            <person name="Keller J."/>
            <person name="Huneau C."/>
            <person name="Blein T."/>
            <person name="Aime D."/>
            <person name="Laguerre M."/>
            <person name="Taylor J."/>
            <person name="Schubert V."/>
            <person name="Nelson M."/>
            <person name="Geu-Flores F."/>
            <person name="Crespi M."/>
            <person name="Gallardo-Guerrero K."/>
            <person name="Delaux P.-M."/>
            <person name="Salse J."/>
            <person name="Berges H."/>
            <person name="Guyot R."/>
            <person name="Gouzy J."/>
            <person name="Peret B."/>
        </authorList>
    </citation>
    <scope>NUCLEOTIDE SEQUENCE [LARGE SCALE GENOMIC DNA]</scope>
    <source>
        <strain evidence="2">cv. Amiga</strain>
    </source>
</reference>
<proteinExistence type="predicted"/>
<protein>
    <submittedName>
        <fullName evidence="1">Uncharacterized protein</fullName>
    </submittedName>
</protein>
<gene>
    <name evidence="1" type="ORF">Lalb_Chr01g0012041</name>
</gene>
<organism evidence="1 2">
    <name type="scientific">Lupinus albus</name>
    <name type="common">White lupine</name>
    <name type="synonym">Lupinus termis</name>
    <dbReference type="NCBI Taxonomy" id="3870"/>
    <lineage>
        <taxon>Eukaryota</taxon>
        <taxon>Viridiplantae</taxon>
        <taxon>Streptophyta</taxon>
        <taxon>Embryophyta</taxon>
        <taxon>Tracheophyta</taxon>
        <taxon>Spermatophyta</taxon>
        <taxon>Magnoliopsida</taxon>
        <taxon>eudicotyledons</taxon>
        <taxon>Gunneridae</taxon>
        <taxon>Pentapetalae</taxon>
        <taxon>rosids</taxon>
        <taxon>fabids</taxon>
        <taxon>Fabales</taxon>
        <taxon>Fabaceae</taxon>
        <taxon>Papilionoideae</taxon>
        <taxon>50 kb inversion clade</taxon>
        <taxon>genistoids sensu lato</taxon>
        <taxon>core genistoids</taxon>
        <taxon>Genisteae</taxon>
        <taxon>Lupinus</taxon>
    </lineage>
</organism>
<keyword evidence="2" id="KW-1185">Reference proteome</keyword>
<accession>A0A6A4R362</accession>